<dbReference type="STRING" id="56646.A0A2L2T0C6"/>
<dbReference type="InterPro" id="IPR028359">
    <property type="entry name" value="UDP_ManNAc/GlcNAc_DH"/>
</dbReference>
<dbReference type="GO" id="GO:0000271">
    <property type="term" value="P:polysaccharide biosynthetic process"/>
    <property type="evidence" value="ECO:0007669"/>
    <property type="project" value="InterPro"/>
</dbReference>
<evidence type="ECO:0000313" key="2">
    <source>
        <dbReference type="EMBL" id="CEI62769.1"/>
    </source>
</evidence>
<sequence length="149" mass="16887">MPHCIPVNPFYLLSNSHFPLLDSATLAMQSRPSRLAQRVLKSLRQKVVSRTPRVLVVGVGFKAGQSQIYNPPGAELVRSLVVSHEVDVCWADSLVKQEAFPQVHRLPNKDWRRDALETFDVIVVTSRQPGLDFDLLDELEGVEVERWCQ</sequence>
<protein>
    <recommendedName>
        <fullName evidence="4">UDP-glucose/GDP-mannose dehydrogenase C-terminal domain-containing protein</fullName>
    </recommendedName>
</protein>
<reference evidence="3" key="1">
    <citation type="submission" date="2014-10" db="EMBL/GenBank/DDBJ databases">
        <authorList>
            <person name="King R."/>
        </authorList>
    </citation>
    <scope>NUCLEOTIDE SEQUENCE [LARGE SCALE GENOMIC DNA]</scope>
    <source>
        <strain evidence="3">A3/5</strain>
    </source>
</reference>
<evidence type="ECO:0000256" key="1">
    <source>
        <dbReference type="ARBA" id="ARBA00006601"/>
    </source>
</evidence>
<dbReference type="InterPro" id="IPR036220">
    <property type="entry name" value="UDP-Glc/GDP-Man_DH_C_sf"/>
</dbReference>
<dbReference type="PANTHER" id="PTHR43491">
    <property type="entry name" value="UDP-N-ACETYL-D-MANNOSAMINE DEHYDROGENASE"/>
    <property type="match status" value="1"/>
</dbReference>
<keyword evidence="3" id="KW-1185">Reference proteome</keyword>
<dbReference type="GO" id="GO:0016628">
    <property type="term" value="F:oxidoreductase activity, acting on the CH-CH group of donors, NAD or NADP as acceptor"/>
    <property type="evidence" value="ECO:0007669"/>
    <property type="project" value="InterPro"/>
</dbReference>
<dbReference type="Proteomes" id="UP000245910">
    <property type="component" value="Chromosome II"/>
</dbReference>
<dbReference type="AlphaFoldDB" id="A0A2L2T0C6"/>
<evidence type="ECO:0008006" key="4">
    <source>
        <dbReference type="Google" id="ProtNLM"/>
    </source>
</evidence>
<evidence type="ECO:0000313" key="3">
    <source>
        <dbReference type="Proteomes" id="UP000245910"/>
    </source>
</evidence>
<dbReference type="Gene3D" id="3.40.50.720">
    <property type="entry name" value="NAD(P)-binding Rossmann-like Domain"/>
    <property type="match status" value="1"/>
</dbReference>
<accession>A0A2L2T0C6</accession>
<comment type="similarity">
    <text evidence="1">Belongs to the UDP-glucose/GDP-mannose dehydrogenase family.</text>
</comment>
<name>A0A2L2T0C6_9HYPO</name>
<organism evidence="2 3">
    <name type="scientific">Fusarium venenatum</name>
    <dbReference type="NCBI Taxonomy" id="56646"/>
    <lineage>
        <taxon>Eukaryota</taxon>
        <taxon>Fungi</taxon>
        <taxon>Dikarya</taxon>
        <taxon>Ascomycota</taxon>
        <taxon>Pezizomycotina</taxon>
        <taxon>Sordariomycetes</taxon>
        <taxon>Hypocreomycetidae</taxon>
        <taxon>Hypocreales</taxon>
        <taxon>Nectriaceae</taxon>
        <taxon>Fusarium</taxon>
    </lineage>
</organism>
<dbReference type="PANTHER" id="PTHR43491:SF2">
    <property type="entry name" value="UDP-N-ACETYL-D-MANNOSAMINE DEHYDROGENASE"/>
    <property type="match status" value="1"/>
</dbReference>
<dbReference type="EMBL" id="LN649230">
    <property type="protein sequence ID" value="CEI62769.1"/>
    <property type="molecule type" value="Genomic_DNA"/>
</dbReference>
<dbReference type="SUPFAM" id="SSF52413">
    <property type="entry name" value="UDP-glucose/GDP-mannose dehydrogenase C-terminal domain"/>
    <property type="match status" value="1"/>
</dbReference>
<proteinExistence type="inferred from homology"/>